<comment type="caution">
    <text evidence="1">The sequence shown here is derived from an EMBL/GenBank/DDBJ whole genome shotgun (WGS) entry which is preliminary data.</text>
</comment>
<evidence type="ECO:0000313" key="1">
    <source>
        <dbReference type="EMBL" id="CAF0699241.1"/>
    </source>
</evidence>
<organism evidence="1 2">
    <name type="scientific">Candidatus Methylacidithermus pantelleriae</name>
    <dbReference type="NCBI Taxonomy" id="2744239"/>
    <lineage>
        <taxon>Bacteria</taxon>
        <taxon>Pseudomonadati</taxon>
        <taxon>Verrucomicrobiota</taxon>
        <taxon>Methylacidiphilae</taxon>
        <taxon>Methylacidiphilales</taxon>
        <taxon>Methylacidiphilaceae</taxon>
        <taxon>Candidatus Methylacidithermus</taxon>
    </lineage>
</organism>
<reference evidence="1" key="1">
    <citation type="submission" date="2021-02" db="EMBL/GenBank/DDBJ databases">
        <authorList>
            <person name="Cremers G."/>
            <person name="Picone N."/>
        </authorList>
    </citation>
    <scope>NUCLEOTIDE SEQUENCE</scope>
    <source>
        <strain evidence="1">PQ17</strain>
    </source>
</reference>
<accession>A0A8J2BPL9</accession>
<name>A0A8J2BPL9_9BACT</name>
<gene>
    <name evidence="1" type="ORF">MPNT_30171</name>
</gene>
<protein>
    <submittedName>
        <fullName evidence="1">Uncharacterized protein</fullName>
    </submittedName>
</protein>
<proteinExistence type="predicted"/>
<dbReference type="Proteomes" id="UP000663859">
    <property type="component" value="Unassembled WGS sequence"/>
</dbReference>
<dbReference type="EMBL" id="CAJNOB010000023">
    <property type="protein sequence ID" value="CAF0699241.1"/>
    <property type="molecule type" value="Genomic_DNA"/>
</dbReference>
<sequence>MILPVAVWLDWPDSSTFSGSKFQGKVRFGREGERPQMIVEAKEGIWKERKS</sequence>
<evidence type="ECO:0000313" key="2">
    <source>
        <dbReference type="Proteomes" id="UP000663859"/>
    </source>
</evidence>
<keyword evidence="2" id="KW-1185">Reference proteome</keyword>
<dbReference type="AlphaFoldDB" id="A0A8J2BPL9"/>